<dbReference type="PANTHER" id="PTHR43685">
    <property type="entry name" value="GLYCOSYLTRANSFERASE"/>
    <property type="match status" value="1"/>
</dbReference>
<dbReference type="Proteomes" id="UP000256429">
    <property type="component" value="Unassembled WGS sequence"/>
</dbReference>
<reference evidence="2 3" key="1">
    <citation type="submission" date="2018-08" db="EMBL/GenBank/DDBJ databases">
        <title>Genomic Encyclopedia of Type Strains, Phase III (KMG-III): the genomes of soil and plant-associated and newly described type strains.</title>
        <authorList>
            <person name="Whitman W."/>
        </authorList>
    </citation>
    <scope>NUCLEOTIDE SEQUENCE [LARGE SCALE GENOMIC DNA]</scope>
    <source>
        <strain evidence="2 3">325-5</strain>
    </source>
</reference>
<dbReference type="PANTHER" id="PTHR43685:SF2">
    <property type="entry name" value="GLYCOSYLTRANSFERASE 2-LIKE DOMAIN-CONTAINING PROTEIN"/>
    <property type="match status" value="1"/>
</dbReference>
<dbReference type="Pfam" id="PF00535">
    <property type="entry name" value="Glycos_transf_2"/>
    <property type="match status" value="1"/>
</dbReference>
<dbReference type="CDD" id="cd00761">
    <property type="entry name" value="Glyco_tranf_GTA_type"/>
    <property type="match status" value="1"/>
</dbReference>
<evidence type="ECO:0000313" key="3">
    <source>
        <dbReference type="Proteomes" id="UP000256429"/>
    </source>
</evidence>
<gene>
    <name evidence="2" type="ORF">BX611_0375</name>
</gene>
<keyword evidence="3" id="KW-1185">Reference proteome</keyword>
<accession>A0A3D9S2K2</accession>
<evidence type="ECO:0000259" key="1">
    <source>
        <dbReference type="Pfam" id="PF00535"/>
    </source>
</evidence>
<evidence type="ECO:0000313" key="2">
    <source>
        <dbReference type="EMBL" id="REE83095.1"/>
    </source>
</evidence>
<sequence>MITIIIPYYKRIFFEETLQSLAKQTDKRFKVFIGDDASPEDPTKLLEQFKGLFDFKYKKFKTNLGAKSLVQHWERCIALAVEDDKDWLLILGDDDILGKNVIDEFYKNLDEVNELNINVIKFSTVVIDEFNKPITKVFKSAKIEKSTDAFYNKISDSARSSLSEHIFRTAVYKEKGFQNYSLAWHSDDMAWLQFTDFENIYSLNNALVSIRVSNNSISGSESNSIEKNKASYQFYHELIYKYFNNFSWRQKNLILRIFETKTLLVKGKKISSFYEISFLFLKNRYVFSFFRFTFRFLIKHKAF</sequence>
<dbReference type="EMBL" id="QTTQ01000009">
    <property type="protein sequence ID" value="REE83095.1"/>
    <property type="molecule type" value="Genomic_DNA"/>
</dbReference>
<dbReference type="GO" id="GO:0016740">
    <property type="term" value="F:transferase activity"/>
    <property type="evidence" value="ECO:0007669"/>
    <property type="project" value="UniProtKB-KW"/>
</dbReference>
<dbReference type="RefSeq" id="WP_115877780.1">
    <property type="nucleotide sequence ID" value="NZ_QTTQ01000009.1"/>
</dbReference>
<feature type="domain" description="Glycosyltransferase 2-like" evidence="1">
    <location>
        <begin position="3"/>
        <end position="124"/>
    </location>
</feature>
<keyword evidence="2" id="KW-0808">Transferase</keyword>
<dbReference type="InterPro" id="IPR001173">
    <property type="entry name" value="Glyco_trans_2-like"/>
</dbReference>
<dbReference type="InterPro" id="IPR050834">
    <property type="entry name" value="Glycosyltransf_2"/>
</dbReference>
<organism evidence="2 3">
    <name type="scientific">Lutibacter oceani</name>
    <dbReference type="NCBI Taxonomy" id="1853311"/>
    <lineage>
        <taxon>Bacteria</taxon>
        <taxon>Pseudomonadati</taxon>
        <taxon>Bacteroidota</taxon>
        <taxon>Flavobacteriia</taxon>
        <taxon>Flavobacteriales</taxon>
        <taxon>Flavobacteriaceae</taxon>
        <taxon>Lutibacter</taxon>
    </lineage>
</organism>
<proteinExistence type="predicted"/>
<dbReference type="SUPFAM" id="SSF53448">
    <property type="entry name" value="Nucleotide-diphospho-sugar transferases"/>
    <property type="match status" value="1"/>
</dbReference>
<dbReference type="InterPro" id="IPR029044">
    <property type="entry name" value="Nucleotide-diphossugar_trans"/>
</dbReference>
<dbReference type="Gene3D" id="3.90.550.10">
    <property type="entry name" value="Spore Coat Polysaccharide Biosynthesis Protein SpsA, Chain A"/>
    <property type="match status" value="1"/>
</dbReference>
<dbReference type="AlphaFoldDB" id="A0A3D9S2K2"/>
<dbReference type="OrthoDB" id="1374586at2"/>
<protein>
    <submittedName>
        <fullName evidence="2">GT2 family glycosyltransferase</fullName>
    </submittedName>
</protein>
<comment type="caution">
    <text evidence="2">The sequence shown here is derived from an EMBL/GenBank/DDBJ whole genome shotgun (WGS) entry which is preliminary data.</text>
</comment>
<name>A0A3D9S2K2_9FLAO</name>